<keyword evidence="2" id="KW-1185">Reference proteome</keyword>
<proteinExistence type="predicted"/>
<evidence type="ECO:0000313" key="2">
    <source>
        <dbReference type="Proteomes" id="UP000053105"/>
    </source>
</evidence>
<sequence length="132" mass="15158">MHGEAEIRGSRITLTTKIYVFQDTFTEKALEVPKHANKGQLSYFVWPSARSIYWKRRTRIIESGIGGKSADRALMFVNISQIQDCSLTRAIALTEFSLKIYQPLQEDSRMLRMKLKAFLQHVASGKKFSSQK</sequence>
<organism evidence="1 2">
    <name type="scientific">Melipona quadrifasciata</name>
    <dbReference type="NCBI Taxonomy" id="166423"/>
    <lineage>
        <taxon>Eukaryota</taxon>
        <taxon>Metazoa</taxon>
        <taxon>Ecdysozoa</taxon>
        <taxon>Arthropoda</taxon>
        <taxon>Hexapoda</taxon>
        <taxon>Insecta</taxon>
        <taxon>Pterygota</taxon>
        <taxon>Neoptera</taxon>
        <taxon>Endopterygota</taxon>
        <taxon>Hymenoptera</taxon>
        <taxon>Apocrita</taxon>
        <taxon>Aculeata</taxon>
        <taxon>Apoidea</taxon>
        <taxon>Anthophila</taxon>
        <taxon>Apidae</taxon>
        <taxon>Melipona</taxon>
    </lineage>
</organism>
<protein>
    <submittedName>
        <fullName evidence="1">Uncharacterized protein</fullName>
    </submittedName>
</protein>
<accession>A0A0N0BD08</accession>
<gene>
    <name evidence="1" type="ORF">WN51_05019</name>
</gene>
<dbReference type="Proteomes" id="UP000053105">
    <property type="component" value="Unassembled WGS sequence"/>
</dbReference>
<dbReference type="EMBL" id="KQ435883">
    <property type="protein sequence ID" value="KOX69734.1"/>
    <property type="molecule type" value="Genomic_DNA"/>
</dbReference>
<reference evidence="1 2" key="1">
    <citation type="submission" date="2015-07" db="EMBL/GenBank/DDBJ databases">
        <title>The genome of Melipona quadrifasciata.</title>
        <authorList>
            <person name="Pan H."/>
            <person name="Kapheim K."/>
        </authorList>
    </citation>
    <scope>NUCLEOTIDE SEQUENCE [LARGE SCALE GENOMIC DNA]</scope>
    <source>
        <strain evidence="1">0111107301</strain>
        <tissue evidence="1">Whole body</tissue>
    </source>
</reference>
<evidence type="ECO:0000313" key="1">
    <source>
        <dbReference type="EMBL" id="KOX69734.1"/>
    </source>
</evidence>
<dbReference type="AlphaFoldDB" id="A0A0N0BD08"/>
<name>A0A0N0BD08_9HYME</name>